<keyword evidence="1" id="KW-1133">Transmembrane helix</keyword>
<organism evidence="3 4">
    <name type="scientific">Halopseudomonas phragmitis</name>
    <dbReference type="NCBI Taxonomy" id="1931241"/>
    <lineage>
        <taxon>Bacteria</taxon>
        <taxon>Pseudomonadati</taxon>
        <taxon>Pseudomonadota</taxon>
        <taxon>Gammaproteobacteria</taxon>
        <taxon>Pseudomonadales</taxon>
        <taxon>Pseudomonadaceae</taxon>
        <taxon>Halopseudomonas</taxon>
    </lineage>
</organism>
<accession>A0A1V0B6Y0</accession>
<feature type="domain" description="Zinc-ribbon" evidence="2">
    <location>
        <begin position="5"/>
        <end position="27"/>
    </location>
</feature>
<dbReference type="Pfam" id="PF13240">
    <property type="entry name" value="Zn_Ribbon_1"/>
    <property type="match status" value="1"/>
</dbReference>
<evidence type="ECO:0000259" key="2">
    <source>
        <dbReference type="Pfam" id="PF13240"/>
    </source>
</evidence>
<gene>
    <name evidence="3" type="ORF">BVH74_12640</name>
</gene>
<evidence type="ECO:0000313" key="4">
    <source>
        <dbReference type="Proteomes" id="UP000243488"/>
    </source>
</evidence>
<dbReference type="STRING" id="1931241.BVH74_12640"/>
<keyword evidence="4" id="KW-1185">Reference proteome</keyword>
<evidence type="ECO:0000313" key="3">
    <source>
        <dbReference type="EMBL" id="AQZ95544.1"/>
    </source>
</evidence>
<name>A0A1V0B6Y0_9GAMM</name>
<dbReference type="KEGG" id="ppha:BVH74_12640"/>
<dbReference type="RefSeq" id="WP_080050412.1">
    <property type="nucleotide sequence ID" value="NZ_CP020100.1"/>
</dbReference>
<feature type="transmembrane region" description="Helical" evidence="1">
    <location>
        <begin position="81"/>
        <end position="98"/>
    </location>
</feature>
<keyword evidence="1" id="KW-0812">Transmembrane</keyword>
<feature type="transmembrane region" description="Helical" evidence="1">
    <location>
        <begin position="57"/>
        <end position="75"/>
    </location>
</feature>
<sequence length="99" mass="9903">MALIKCSECGHDVSDKAAACPSCGAPILASVQGDSLSQADVQQAAMKGHQRSSFKQGLGNAIAVFSVVAAFPVGMATSFQVGVGVAFVGCVIGVVVAYL</sequence>
<dbReference type="Proteomes" id="UP000243488">
    <property type="component" value="Chromosome"/>
</dbReference>
<reference evidence="3 4" key="1">
    <citation type="submission" date="2017-03" db="EMBL/GenBank/DDBJ databases">
        <title>Complete genome sequence of the novel DNRA strain Pseudomonas sp. S-6-2 isolated from Chinese polluted river sediment. Journal of Biotechnology.</title>
        <authorList>
            <person name="Li J."/>
            <person name="Xiang F."/>
            <person name="Wang L."/>
            <person name="Xi L."/>
            <person name="Liu J."/>
        </authorList>
    </citation>
    <scope>NUCLEOTIDE SEQUENCE [LARGE SCALE GENOMIC DNA]</scope>
    <source>
        <strain evidence="3 4">S-6-2</strain>
    </source>
</reference>
<dbReference type="AlphaFoldDB" id="A0A1V0B6Y0"/>
<evidence type="ECO:0000256" key="1">
    <source>
        <dbReference type="SAM" id="Phobius"/>
    </source>
</evidence>
<protein>
    <recommendedName>
        <fullName evidence="2">Zinc-ribbon domain-containing protein</fullName>
    </recommendedName>
</protein>
<proteinExistence type="predicted"/>
<keyword evidence="1" id="KW-0472">Membrane</keyword>
<dbReference type="EMBL" id="CP020100">
    <property type="protein sequence ID" value="AQZ95544.1"/>
    <property type="molecule type" value="Genomic_DNA"/>
</dbReference>
<dbReference type="InterPro" id="IPR026870">
    <property type="entry name" value="Zinc_ribbon_dom"/>
</dbReference>